<protein>
    <submittedName>
        <fullName evidence="14">Biopolymer transporter ExbD</fullName>
    </submittedName>
</protein>
<reference evidence="14 15" key="1">
    <citation type="submission" date="2019-05" db="EMBL/GenBank/DDBJ databases">
        <authorList>
            <person name="Pankratov T."/>
            <person name="Grouzdev D."/>
        </authorList>
    </citation>
    <scope>NUCLEOTIDE SEQUENCE [LARGE SCALE GENOMIC DNA]</scope>
    <source>
        <strain evidence="14 15">KEBCLARHB70R</strain>
    </source>
</reference>
<evidence type="ECO:0000256" key="1">
    <source>
        <dbReference type="ARBA" id="ARBA00003540"/>
    </source>
</evidence>
<comment type="subunit">
    <text evidence="4">The accessory proteins ExbB and ExbD seem to form a complex with TonB.</text>
</comment>
<evidence type="ECO:0000256" key="11">
    <source>
        <dbReference type="ARBA" id="ARBA00023136"/>
    </source>
</evidence>
<sequence>MAMNVGSGGGDASGDPEVVVDINTTPLIDVMLVLLIMLIITIPMQTHAVKLDLPQGNPPPPPVPPQVVTIDVDFDGTISWNGDAVPNEQQLQARFVNASLLPDQPEIHLRPNRLAPYSAVAHVMADAQRLGMTKLGLVGQEQYMGNN</sequence>
<evidence type="ECO:0000256" key="6">
    <source>
        <dbReference type="ARBA" id="ARBA00022475"/>
    </source>
</evidence>
<dbReference type="GO" id="GO:0015031">
    <property type="term" value="P:protein transport"/>
    <property type="evidence" value="ECO:0007669"/>
    <property type="project" value="UniProtKB-KW"/>
</dbReference>
<dbReference type="EMBL" id="VCDI01000001">
    <property type="protein sequence ID" value="TLU74384.1"/>
    <property type="molecule type" value="Genomic_DNA"/>
</dbReference>
<accession>A0A5R9J9T7</accession>
<keyword evidence="15" id="KW-1185">Reference proteome</keyword>
<dbReference type="Proteomes" id="UP000305654">
    <property type="component" value="Unassembled WGS sequence"/>
</dbReference>
<evidence type="ECO:0000256" key="3">
    <source>
        <dbReference type="ARBA" id="ARBA00005811"/>
    </source>
</evidence>
<comment type="function">
    <text evidence="1">Involved in the TonB-dependent energy-dependent transport of various receptor-bound substrates.</text>
</comment>
<evidence type="ECO:0000256" key="9">
    <source>
        <dbReference type="ARBA" id="ARBA00022927"/>
    </source>
</evidence>
<dbReference type="PANTHER" id="PTHR30558">
    <property type="entry name" value="EXBD MEMBRANE COMPONENT OF PMF-DRIVEN MACROMOLECULE IMPORT SYSTEM"/>
    <property type="match status" value="1"/>
</dbReference>
<dbReference type="PANTHER" id="PTHR30558:SF12">
    <property type="entry name" value="BIOPOLYMER TRANSPORT PROTEIN EXBD"/>
    <property type="match status" value="1"/>
</dbReference>
<dbReference type="Pfam" id="PF02472">
    <property type="entry name" value="ExbD"/>
    <property type="match status" value="1"/>
</dbReference>
<keyword evidence="7" id="KW-0997">Cell inner membrane</keyword>
<evidence type="ECO:0000256" key="7">
    <source>
        <dbReference type="ARBA" id="ARBA00022519"/>
    </source>
</evidence>
<feature type="transmembrane region" description="Helical" evidence="13">
    <location>
        <begin position="26"/>
        <end position="44"/>
    </location>
</feature>
<comment type="caution">
    <text evidence="14">The sequence shown here is derived from an EMBL/GenBank/DDBJ whole genome shotgun (WGS) entry which is preliminary data.</text>
</comment>
<evidence type="ECO:0000256" key="4">
    <source>
        <dbReference type="ARBA" id="ARBA00011471"/>
    </source>
</evidence>
<keyword evidence="5 12" id="KW-0813">Transport</keyword>
<dbReference type="GO" id="GO:0022857">
    <property type="term" value="F:transmembrane transporter activity"/>
    <property type="evidence" value="ECO:0007669"/>
    <property type="project" value="InterPro"/>
</dbReference>
<comment type="subcellular location">
    <subcellularLocation>
        <location evidence="2">Cell inner membrane</location>
        <topology evidence="2">Single-pass type II membrane protein</topology>
    </subcellularLocation>
    <subcellularLocation>
        <location evidence="12">Cell membrane</location>
        <topology evidence="12">Single-pass type II membrane protein</topology>
    </subcellularLocation>
</comment>
<keyword evidence="11 13" id="KW-0472">Membrane</keyword>
<dbReference type="AlphaFoldDB" id="A0A5R9J9T7"/>
<evidence type="ECO:0000313" key="15">
    <source>
        <dbReference type="Proteomes" id="UP000305654"/>
    </source>
</evidence>
<dbReference type="GO" id="GO:0005886">
    <property type="term" value="C:plasma membrane"/>
    <property type="evidence" value="ECO:0007669"/>
    <property type="project" value="UniProtKB-SubCell"/>
</dbReference>
<evidence type="ECO:0000256" key="8">
    <source>
        <dbReference type="ARBA" id="ARBA00022692"/>
    </source>
</evidence>
<evidence type="ECO:0000313" key="14">
    <source>
        <dbReference type="EMBL" id="TLU74384.1"/>
    </source>
</evidence>
<evidence type="ECO:0000256" key="10">
    <source>
        <dbReference type="ARBA" id="ARBA00022989"/>
    </source>
</evidence>
<keyword evidence="8 12" id="KW-0812">Transmembrane</keyword>
<dbReference type="OrthoDB" id="9798629at2"/>
<dbReference type="InterPro" id="IPR003400">
    <property type="entry name" value="ExbD"/>
</dbReference>
<name>A0A5R9J9T7_9PROT</name>
<evidence type="ECO:0000256" key="13">
    <source>
        <dbReference type="SAM" id="Phobius"/>
    </source>
</evidence>
<evidence type="ECO:0000256" key="2">
    <source>
        <dbReference type="ARBA" id="ARBA00004249"/>
    </source>
</evidence>
<dbReference type="RefSeq" id="WP_138324635.1">
    <property type="nucleotide sequence ID" value="NZ_VCDI01000001.1"/>
</dbReference>
<organism evidence="14 15">
    <name type="scientific">Lichenicoccus roseus</name>
    <dbReference type="NCBI Taxonomy" id="2683649"/>
    <lineage>
        <taxon>Bacteria</taxon>
        <taxon>Pseudomonadati</taxon>
        <taxon>Pseudomonadota</taxon>
        <taxon>Alphaproteobacteria</taxon>
        <taxon>Acetobacterales</taxon>
        <taxon>Acetobacteraceae</taxon>
        <taxon>Lichenicoccus</taxon>
    </lineage>
</organism>
<keyword evidence="9 12" id="KW-0653">Protein transport</keyword>
<gene>
    <name evidence="14" type="ORF">FE263_04160</name>
</gene>
<proteinExistence type="inferred from homology"/>
<keyword evidence="10 13" id="KW-1133">Transmembrane helix</keyword>
<evidence type="ECO:0000256" key="12">
    <source>
        <dbReference type="RuleBase" id="RU003879"/>
    </source>
</evidence>
<keyword evidence="6" id="KW-1003">Cell membrane</keyword>
<evidence type="ECO:0000256" key="5">
    <source>
        <dbReference type="ARBA" id="ARBA00022448"/>
    </source>
</evidence>
<comment type="similarity">
    <text evidence="3 12">Belongs to the ExbD/TolR family.</text>
</comment>
<dbReference type="Gene3D" id="3.30.420.270">
    <property type="match status" value="1"/>
</dbReference>